<proteinExistence type="predicted"/>
<keyword evidence="1" id="KW-1133">Transmembrane helix</keyword>
<dbReference type="InterPro" id="IPR012902">
    <property type="entry name" value="N_methyl_site"/>
</dbReference>
<sequence>MVTRNVNKSMRGVSLIEFMLASLMGSFALIIVGSIFIQNHSITAQRAQEILLLQNLSSIAQTMKEDVLLAGYDGINRMASRLSGSANILHVQNTPTLIGYVYRAQSGGSSAYRNVVYRREDESIKLCEKAQPNPLSVVSAADSGFGGYCYSLFDPAQISVRDFSVKREELTGASGVSSALTTITLGAALTNNPQVNYSLTFRIQQRNWQ</sequence>
<dbReference type="PIRSF" id="PIRSF004525">
    <property type="entry name" value="Pilin_peptidase-dep_B_prd"/>
    <property type="match status" value="1"/>
</dbReference>
<evidence type="ECO:0000313" key="3">
    <source>
        <dbReference type="Proteomes" id="UP001253463"/>
    </source>
</evidence>
<comment type="caution">
    <text evidence="2">The sequence shown here is derived from an EMBL/GenBank/DDBJ whole genome shotgun (WGS) entry which is preliminary data.</text>
</comment>
<dbReference type="EMBL" id="ABNSCA010000005">
    <property type="protein sequence ID" value="ELN6932833.1"/>
    <property type="molecule type" value="Genomic_DNA"/>
</dbReference>
<keyword evidence="1" id="KW-0812">Transmembrane</keyword>
<dbReference type="InterPro" id="IPR016419">
    <property type="entry name" value="Prepilin_Pept-dep_B_prd"/>
</dbReference>
<name>A0AAI9CS46_9VIBR</name>
<gene>
    <name evidence="2" type="ORF">RZY48_002232</name>
</gene>
<dbReference type="AlphaFoldDB" id="A0AAI9CS46"/>
<dbReference type="Proteomes" id="UP001253463">
    <property type="component" value="Unassembled WGS sequence"/>
</dbReference>
<organism evidence="2 3">
    <name type="scientific">Vibrio navarrensis</name>
    <dbReference type="NCBI Taxonomy" id="29495"/>
    <lineage>
        <taxon>Bacteria</taxon>
        <taxon>Pseudomonadati</taxon>
        <taxon>Pseudomonadota</taxon>
        <taxon>Gammaproteobacteria</taxon>
        <taxon>Vibrionales</taxon>
        <taxon>Vibrionaceae</taxon>
        <taxon>Vibrio</taxon>
    </lineage>
</organism>
<accession>A0AAI9CS46</accession>
<feature type="transmembrane region" description="Helical" evidence="1">
    <location>
        <begin position="12"/>
        <end position="37"/>
    </location>
</feature>
<keyword evidence="1" id="KW-0472">Membrane</keyword>
<evidence type="ECO:0000313" key="2">
    <source>
        <dbReference type="EMBL" id="ELN6932833.1"/>
    </source>
</evidence>
<evidence type="ECO:0000256" key="1">
    <source>
        <dbReference type="SAM" id="Phobius"/>
    </source>
</evidence>
<reference evidence="2" key="1">
    <citation type="submission" date="2023-10" db="EMBL/GenBank/DDBJ databases">
        <authorList>
            <consortium name="PulseNet: The National Subtyping Network for Foodborne Disease Surveillance"/>
        </authorList>
    </citation>
    <scope>NUCLEOTIDE SEQUENCE</scope>
    <source>
        <strain evidence="2">PNUSAV004886</strain>
    </source>
</reference>
<dbReference type="PROSITE" id="PS00409">
    <property type="entry name" value="PROKAR_NTER_METHYL"/>
    <property type="match status" value="1"/>
</dbReference>
<protein>
    <submittedName>
        <fullName evidence="2">Pilus assembly protein PilW</fullName>
    </submittedName>
</protein>